<evidence type="ECO:0008006" key="3">
    <source>
        <dbReference type="Google" id="ProtNLM"/>
    </source>
</evidence>
<dbReference type="SUPFAM" id="SSF88713">
    <property type="entry name" value="Glycoside hydrolase/deacetylase"/>
    <property type="match status" value="1"/>
</dbReference>
<comment type="caution">
    <text evidence="1">The sequence shown here is derived from an EMBL/GenBank/DDBJ whole genome shotgun (WGS) entry which is preliminary data.</text>
</comment>
<dbReference type="RefSeq" id="WP_169074462.1">
    <property type="nucleotide sequence ID" value="NZ_JABBXH010000002.1"/>
</dbReference>
<organism evidence="1 2">
    <name type="scientific">Thalassotalea algicola</name>
    <dbReference type="NCBI Taxonomy" id="2716224"/>
    <lineage>
        <taxon>Bacteria</taxon>
        <taxon>Pseudomonadati</taxon>
        <taxon>Pseudomonadota</taxon>
        <taxon>Gammaproteobacteria</taxon>
        <taxon>Alteromonadales</taxon>
        <taxon>Colwelliaceae</taxon>
        <taxon>Thalassotalea</taxon>
    </lineage>
</organism>
<keyword evidence="2" id="KW-1185">Reference proteome</keyword>
<dbReference type="Proteomes" id="UP000568664">
    <property type="component" value="Unassembled WGS sequence"/>
</dbReference>
<proteinExistence type="predicted"/>
<dbReference type="AlphaFoldDB" id="A0A7Y0LAS7"/>
<evidence type="ECO:0000313" key="2">
    <source>
        <dbReference type="Proteomes" id="UP000568664"/>
    </source>
</evidence>
<protein>
    <recommendedName>
        <fullName evidence="3">NodB homology domain-containing protein</fullName>
    </recommendedName>
</protein>
<evidence type="ECO:0000313" key="1">
    <source>
        <dbReference type="EMBL" id="NMP31123.1"/>
    </source>
</evidence>
<dbReference type="Gene3D" id="3.20.20.370">
    <property type="entry name" value="Glycoside hydrolase/deacetylase"/>
    <property type="match status" value="1"/>
</dbReference>
<dbReference type="GO" id="GO:0005975">
    <property type="term" value="P:carbohydrate metabolic process"/>
    <property type="evidence" value="ECO:0007669"/>
    <property type="project" value="InterPro"/>
</dbReference>
<accession>A0A7Y0LAS7</accession>
<name>A0A7Y0LAS7_9GAMM</name>
<dbReference type="InterPro" id="IPR011330">
    <property type="entry name" value="Glyco_hydro/deAcase_b/a-brl"/>
</dbReference>
<sequence>MAHHSHNHLSAKKVETQAYLNDFNKAYSILHTYDRMLKFNRHPYLHFGQGSNKRKAIAPHLQSKGYEFGYITADNYDWFINSKLINAQAIGLAVDYEKLGQLYVDTLMKSIKFYDHLALKMFAQICIFIA</sequence>
<dbReference type="EMBL" id="JABBXH010000002">
    <property type="protein sequence ID" value="NMP31123.1"/>
    <property type="molecule type" value="Genomic_DNA"/>
</dbReference>
<gene>
    <name evidence="1" type="ORF">HII17_06050</name>
</gene>
<reference evidence="1 2" key="1">
    <citation type="submission" date="2020-04" db="EMBL/GenBank/DDBJ databases">
        <title>Thalassotalea sp. M1531, isolated from the surface of marine red alga.</title>
        <authorList>
            <person name="Pang L."/>
            <person name="Lu D.-C."/>
        </authorList>
    </citation>
    <scope>NUCLEOTIDE SEQUENCE [LARGE SCALE GENOMIC DNA]</scope>
    <source>
        <strain evidence="1 2">M1531</strain>
    </source>
</reference>